<protein>
    <submittedName>
        <fullName evidence="2">Uncharacterized protein</fullName>
    </submittedName>
</protein>
<feature type="compositionally biased region" description="Polar residues" evidence="1">
    <location>
        <begin position="57"/>
        <end position="71"/>
    </location>
</feature>
<evidence type="ECO:0000256" key="1">
    <source>
        <dbReference type="SAM" id="MobiDB-lite"/>
    </source>
</evidence>
<dbReference type="Proteomes" id="UP001596237">
    <property type="component" value="Unassembled WGS sequence"/>
</dbReference>
<keyword evidence="3" id="KW-1185">Reference proteome</keyword>
<proteinExistence type="predicted"/>
<sequence length="71" mass="7399">MIDATLLLPPGFGPMANPVLFGVSDGLMRLLPLQDAADHDIVWPDAPNRQGEGSGSALANGQTWSQADRAG</sequence>
<comment type="caution">
    <text evidence="2">The sequence shown here is derived from an EMBL/GenBank/DDBJ whole genome shotgun (WGS) entry which is preliminary data.</text>
</comment>
<evidence type="ECO:0000313" key="3">
    <source>
        <dbReference type="Proteomes" id="UP001596237"/>
    </source>
</evidence>
<dbReference type="RefSeq" id="WP_192283703.1">
    <property type="nucleotide sequence ID" value="NZ_JBHSTT010000096.1"/>
</dbReference>
<feature type="region of interest" description="Disordered" evidence="1">
    <location>
        <begin position="43"/>
        <end position="71"/>
    </location>
</feature>
<gene>
    <name evidence="2" type="ORF">ACFQDP_24015</name>
</gene>
<reference evidence="3" key="1">
    <citation type="journal article" date="2019" name="Int. J. Syst. Evol. Microbiol.">
        <title>The Global Catalogue of Microorganisms (GCM) 10K type strain sequencing project: providing services to taxonomists for standard genome sequencing and annotation.</title>
        <authorList>
            <consortium name="The Broad Institute Genomics Platform"/>
            <consortium name="The Broad Institute Genome Sequencing Center for Infectious Disease"/>
            <person name="Wu L."/>
            <person name="Ma J."/>
        </authorList>
    </citation>
    <scope>NUCLEOTIDE SEQUENCE [LARGE SCALE GENOMIC DNA]</scope>
    <source>
        <strain evidence="3">CCUG 36916</strain>
    </source>
</reference>
<organism evidence="2 3">
    <name type="scientific">Methylorubrum zatmanii</name>
    <dbReference type="NCBI Taxonomy" id="29429"/>
    <lineage>
        <taxon>Bacteria</taxon>
        <taxon>Pseudomonadati</taxon>
        <taxon>Pseudomonadota</taxon>
        <taxon>Alphaproteobacteria</taxon>
        <taxon>Hyphomicrobiales</taxon>
        <taxon>Methylobacteriaceae</taxon>
        <taxon>Methylorubrum</taxon>
    </lineage>
</organism>
<evidence type="ECO:0000313" key="2">
    <source>
        <dbReference type="EMBL" id="MFC6392372.1"/>
    </source>
</evidence>
<accession>A0ABW1WY25</accession>
<dbReference type="EMBL" id="JBHSTT010000096">
    <property type="protein sequence ID" value="MFC6392372.1"/>
    <property type="molecule type" value="Genomic_DNA"/>
</dbReference>
<name>A0ABW1WY25_9HYPH</name>